<keyword evidence="2" id="KW-1185">Reference proteome</keyword>
<dbReference type="EMBL" id="AZBU02000002">
    <property type="protein sequence ID" value="TKR93976.1"/>
    <property type="molecule type" value="Genomic_DNA"/>
</dbReference>
<dbReference type="Proteomes" id="UP000298663">
    <property type="component" value="Unassembled WGS sequence"/>
</dbReference>
<organism evidence="1 2">
    <name type="scientific">Steinernema carpocapsae</name>
    <name type="common">Entomopathogenic nematode</name>
    <dbReference type="NCBI Taxonomy" id="34508"/>
    <lineage>
        <taxon>Eukaryota</taxon>
        <taxon>Metazoa</taxon>
        <taxon>Ecdysozoa</taxon>
        <taxon>Nematoda</taxon>
        <taxon>Chromadorea</taxon>
        <taxon>Rhabditida</taxon>
        <taxon>Tylenchina</taxon>
        <taxon>Panagrolaimomorpha</taxon>
        <taxon>Strongyloidoidea</taxon>
        <taxon>Steinernematidae</taxon>
        <taxon>Steinernema</taxon>
    </lineage>
</organism>
<protein>
    <submittedName>
        <fullName evidence="1">Uncharacterized protein</fullName>
    </submittedName>
</protein>
<dbReference type="AlphaFoldDB" id="A0A4U5PCF5"/>
<proteinExistence type="predicted"/>
<accession>A0A4U5PCF5</accession>
<reference evidence="1 2" key="2">
    <citation type="journal article" date="2019" name="G3 (Bethesda)">
        <title>Hybrid Assembly of the Genome of the Entomopathogenic Nematode Steinernema carpocapsae Identifies the X-Chromosome.</title>
        <authorList>
            <person name="Serra L."/>
            <person name="Macchietto M."/>
            <person name="Macias-Munoz A."/>
            <person name="McGill C.J."/>
            <person name="Rodriguez I.M."/>
            <person name="Rodriguez B."/>
            <person name="Murad R."/>
            <person name="Mortazavi A."/>
        </authorList>
    </citation>
    <scope>NUCLEOTIDE SEQUENCE [LARGE SCALE GENOMIC DNA]</scope>
    <source>
        <strain evidence="1 2">ALL</strain>
    </source>
</reference>
<reference evidence="1 2" key="1">
    <citation type="journal article" date="2015" name="Genome Biol.">
        <title>Comparative genomics of Steinernema reveals deeply conserved gene regulatory networks.</title>
        <authorList>
            <person name="Dillman A.R."/>
            <person name="Macchietto M."/>
            <person name="Porter C.F."/>
            <person name="Rogers A."/>
            <person name="Williams B."/>
            <person name="Antoshechkin I."/>
            <person name="Lee M.M."/>
            <person name="Goodwin Z."/>
            <person name="Lu X."/>
            <person name="Lewis E.E."/>
            <person name="Goodrich-Blair H."/>
            <person name="Stock S.P."/>
            <person name="Adams B.J."/>
            <person name="Sternberg P.W."/>
            <person name="Mortazavi A."/>
        </authorList>
    </citation>
    <scope>NUCLEOTIDE SEQUENCE [LARGE SCALE GENOMIC DNA]</scope>
    <source>
        <strain evidence="1 2">ALL</strain>
    </source>
</reference>
<evidence type="ECO:0000313" key="2">
    <source>
        <dbReference type="Proteomes" id="UP000298663"/>
    </source>
</evidence>
<name>A0A4U5PCF5_STECR</name>
<evidence type="ECO:0000313" key="1">
    <source>
        <dbReference type="EMBL" id="TKR93976.1"/>
    </source>
</evidence>
<gene>
    <name evidence="1" type="ORF">L596_008334</name>
</gene>
<sequence length="158" mass="17695">MFAASLGSDVKATSTAARAPARTAITRIRRGKSSKVLLPSSYRSQSQSDTDYIERSICATRNFASFPGYVTLARRSATSSPQILSAPLRIPSHRFLQLETVLFRVRSDGFQPRRTKGPRRWQDNAARLPCDALFLFALLSNSAAPHFQLKKLFVCFLW</sequence>
<comment type="caution">
    <text evidence="1">The sequence shown here is derived from an EMBL/GenBank/DDBJ whole genome shotgun (WGS) entry which is preliminary data.</text>
</comment>